<evidence type="ECO:0000313" key="1">
    <source>
        <dbReference type="EMBL" id="CAK73384.1"/>
    </source>
</evidence>
<evidence type="ECO:0000313" key="2">
    <source>
        <dbReference type="Proteomes" id="UP000000600"/>
    </source>
</evidence>
<reference evidence="1 2" key="1">
    <citation type="journal article" date="2006" name="Nature">
        <title>Global trends of whole-genome duplications revealed by the ciliate Paramecium tetraurelia.</title>
        <authorList>
            <consortium name="Genoscope"/>
            <person name="Aury J.-M."/>
            <person name="Jaillon O."/>
            <person name="Duret L."/>
            <person name="Noel B."/>
            <person name="Jubin C."/>
            <person name="Porcel B.M."/>
            <person name="Segurens B."/>
            <person name="Daubin V."/>
            <person name="Anthouard V."/>
            <person name="Aiach N."/>
            <person name="Arnaiz O."/>
            <person name="Billaut A."/>
            <person name="Beisson J."/>
            <person name="Blanc I."/>
            <person name="Bouhouche K."/>
            <person name="Camara F."/>
            <person name="Duharcourt S."/>
            <person name="Guigo R."/>
            <person name="Gogendeau D."/>
            <person name="Katinka M."/>
            <person name="Keller A.-M."/>
            <person name="Kissmehl R."/>
            <person name="Klotz C."/>
            <person name="Koll F."/>
            <person name="Le Moue A."/>
            <person name="Lepere C."/>
            <person name="Malinsky S."/>
            <person name="Nowacki M."/>
            <person name="Nowak J.K."/>
            <person name="Plattner H."/>
            <person name="Poulain J."/>
            <person name="Ruiz F."/>
            <person name="Serrano V."/>
            <person name="Zagulski M."/>
            <person name="Dessen P."/>
            <person name="Betermier M."/>
            <person name="Weissenbach J."/>
            <person name="Scarpelli C."/>
            <person name="Schachter V."/>
            <person name="Sperling L."/>
            <person name="Meyer E."/>
            <person name="Cohen J."/>
            <person name="Wincker P."/>
        </authorList>
    </citation>
    <scope>NUCLEOTIDE SEQUENCE [LARGE SCALE GENOMIC DNA]</scope>
    <source>
        <strain evidence="1 2">Stock d4-2</strain>
    </source>
</reference>
<organism evidence="1 2">
    <name type="scientific">Paramecium tetraurelia</name>
    <dbReference type="NCBI Taxonomy" id="5888"/>
    <lineage>
        <taxon>Eukaryota</taxon>
        <taxon>Sar</taxon>
        <taxon>Alveolata</taxon>
        <taxon>Ciliophora</taxon>
        <taxon>Intramacronucleata</taxon>
        <taxon>Oligohymenophorea</taxon>
        <taxon>Peniculida</taxon>
        <taxon>Parameciidae</taxon>
        <taxon>Paramecium</taxon>
    </lineage>
</organism>
<name>A0CRG7_PARTE</name>
<accession>A0CRG7</accession>
<protein>
    <submittedName>
        <fullName evidence="1">Uncharacterized protein</fullName>
    </submittedName>
</protein>
<dbReference type="GeneID" id="5026566"/>
<dbReference type="AlphaFoldDB" id="A0CRG7"/>
<dbReference type="InParanoid" id="A0CRG7"/>
<dbReference type="EMBL" id="CT868152">
    <property type="protein sequence ID" value="CAK73384.1"/>
    <property type="molecule type" value="Genomic_DNA"/>
</dbReference>
<gene>
    <name evidence="1" type="ORF">GSPATT00009699001</name>
</gene>
<proteinExistence type="predicted"/>
<dbReference type="KEGG" id="ptm:GSPATT00009699001"/>
<dbReference type="Proteomes" id="UP000000600">
    <property type="component" value="Unassembled WGS sequence"/>
</dbReference>
<dbReference type="HOGENOM" id="CLU_601969_0_0_1"/>
<dbReference type="RefSeq" id="XP_001440781.1">
    <property type="nucleotide sequence ID" value="XM_001440744.1"/>
</dbReference>
<sequence length="455" mass="54067">MNDKSNFESQSADQLMVQMTQNFMEFKNYKSQLIKEANSNSGDQAFNSKCFELFQKCFYKKTIVLEMLDYKKLNKIALNETENHLFVQQLLTIAYNQESKHVDQLNKKKVDDYFKQLSLISPQQAIDKMQKDLVQQQDTYLKELLKRNLQKFKEEQDKYINKPQQQVSQGKQSILQTAVVAKKLQQLRNQYKEFQVEDQQVLAFLSDQFSFYMKNLLGKVIQSVLIQKPGYEFKLYQNKGASAIDTQSVKYKQQMEMQKKYGPQKNQFIDQSLLVGTENKLSLTYELCDYTPIQRQVEFRNFLSEIEPHQEDKLKNKIRKNKWKEEHPELEEILKKRIKRGAELWNQVQDFLCKRENNDYIGDSEEESDKVKEQQQQLTDNIDDDQLDLKIQDIQRNSERLLIAGKTHIKTRLNNMESDNPLLTQKVITVKTVQFVLEQHPYFSRSRILYKSYIL</sequence>
<keyword evidence="2" id="KW-1185">Reference proteome</keyword>